<dbReference type="Gene3D" id="3.10.20.90">
    <property type="entry name" value="Phosphatidylinositol 3-kinase Catalytic Subunit, Chain A, domain 1"/>
    <property type="match status" value="1"/>
</dbReference>
<evidence type="ECO:0000313" key="3">
    <source>
        <dbReference type="EMBL" id="OMO88632.1"/>
    </source>
</evidence>
<accession>A0A1R3J1C7</accession>
<dbReference type="STRING" id="93759.A0A1R3J1C7"/>
<protein>
    <submittedName>
        <fullName evidence="3">Small ubiquitin-related modifier, SUMO</fullName>
    </submittedName>
</protein>
<feature type="region of interest" description="Disordered" evidence="1">
    <location>
        <begin position="1"/>
        <end position="26"/>
    </location>
</feature>
<dbReference type="EMBL" id="AWUE01017038">
    <property type="protein sequence ID" value="OMO88632.1"/>
    <property type="molecule type" value="Genomic_DNA"/>
</dbReference>
<dbReference type="AlphaFoldDB" id="A0A1R3J1C7"/>
<reference evidence="4" key="1">
    <citation type="submission" date="2013-09" db="EMBL/GenBank/DDBJ databases">
        <title>Corchorus olitorius genome sequencing.</title>
        <authorList>
            <person name="Alam M."/>
            <person name="Haque M.S."/>
            <person name="Islam M.S."/>
            <person name="Emdad E.M."/>
            <person name="Islam M.M."/>
            <person name="Ahmed B."/>
            <person name="Halim A."/>
            <person name="Hossen Q.M.M."/>
            <person name="Hossain M.Z."/>
            <person name="Ahmed R."/>
            <person name="Khan M.M."/>
            <person name="Islam R."/>
            <person name="Rashid M.M."/>
            <person name="Khan S.A."/>
            <person name="Rahman M.S."/>
            <person name="Alam M."/>
            <person name="Yahiya A.S."/>
            <person name="Khan M.S."/>
            <person name="Azam M.S."/>
            <person name="Haque T."/>
            <person name="Lashkar M.Z.H."/>
            <person name="Akhand A.I."/>
            <person name="Morshed G."/>
            <person name="Roy S."/>
            <person name="Uddin K.S."/>
            <person name="Rabeya T."/>
            <person name="Hossain A.S."/>
            <person name="Chowdhury A."/>
            <person name="Snigdha A.R."/>
            <person name="Mortoza M.S."/>
            <person name="Matin S.A."/>
            <person name="Hoque S.M.E."/>
            <person name="Islam M.K."/>
            <person name="Roy D.K."/>
            <person name="Haider R."/>
            <person name="Moosa M.M."/>
            <person name="Elias S.M."/>
            <person name="Hasan A.M."/>
            <person name="Jahan S."/>
            <person name="Shafiuddin M."/>
            <person name="Mahmood N."/>
            <person name="Shommy N.S."/>
        </authorList>
    </citation>
    <scope>NUCLEOTIDE SEQUENCE [LARGE SCALE GENOMIC DNA]</scope>
    <source>
        <strain evidence="4">cv. O-4</strain>
    </source>
</reference>
<evidence type="ECO:0000259" key="2">
    <source>
        <dbReference type="Pfam" id="PF11976"/>
    </source>
</evidence>
<dbReference type="InterPro" id="IPR029071">
    <property type="entry name" value="Ubiquitin-like_domsf"/>
</dbReference>
<organism evidence="3 4">
    <name type="scientific">Corchorus olitorius</name>
    <dbReference type="NCBI Taxonomy" id="93759"/>
    <lineage>
        <taxon>Eukaryota</taxon>
        <taxon>Viridiplantae</taxon>
        <taxon>Streptophyta</taxon>
        <taxon>Embryophyta</taxon>
        <taxon>Tracheophyta</taxon>
        <taxon>Spermatophyta</taxon>
        <taxon>Magnoliopsida</taxon>
        <taxon>eudicotyledons</taxon>
        <taxon>Gunneridae</taxon>
        <taxon>Pentapetalae</taxon>
        <taxon>rosids</taxon>
        <taxon>malvids</taxon>
        <taxon>Malvales</taxon>
        <taxon>Malvaceae</taxon>
        <taxon>Grewioideae</taxon>
        <taxon>Apeibeae</taxon>
        <taxon>Corchorus</taxon>
    </lineage>
</organism>
<evidence type="ECO:0000256" key="1">
    <source>
        <dbReference type="SAM" id="MobiDB-lite"/>
    </source>
</evidence>
<keyword evidence="4" id="KW-1185">Reference proteome</keyword>
<proteinExistence type="predicted"/>
<name>A0A1R3J1C7_9ROSI</name>
<evidence type="ECO:0000313" key="4">
    <source>
        <dbReference type="Proteomes" id="UP000187203"/>
    </source>
</evidence>
<dbReference type="OrthoDB" id="442921at2759"/>
<dbReference type="PANTHER" id="PTHR10562">
    <property type="entry name" value="SMALL UBIQUITIN-RELATED MODIFIER"/>
    <property type="match status" value="1"/>
</dbReference>
<dbReference type="Proteomes" id="UP000187203">
    <property type="component" value="Unassembled WGS sequence"/>
</dbReference>
<feature type="compositionally biased region" description="Low complexity" evidence="1">
    <location>
        <begin position="1"/>
        <end position="21"/>
    </location>
</feature>
<dbReference type="InterPro" id="IPR022617">
    <property type="entry name" value="Rad60/SUMO-like_dom"/>
</dbReference>
<comment type="caution">
    <text evidence="3">The sequence shown here is derived from an EMBL/GenBank/DDBJ whole genome shotgun (WGS) entry which is preliminary data.</text>
</comment>
<feature type="domain" description="Rad60/SUMO-like" evidence="2">
    <location>
        <begin position="24"/>
        <end position="81"/>
    </location>
</feature>
<sequence>MSQSPSQSQSGGRANGNASAGDPIRLTMAGQDGSRVVYRIPRKCKFFKLFKDYCQKKNLDYHTARFLLNGHRIQGKYTPEKVKNSLGTSPIHRSALAFWLNNNKMESITGKSPIE</sequence>
<dbReference type="SUPFAM" id="SSF54236">
    <property type="entry name" value="Ubiquitin-like"/>
    <property type="match status" value="1"/>
</dbReference>
<dbReference type="Pfam" id="PF11976">
    <property type="entry name" value="Rad60-SLD"/>
    <property type="match status" value="1"/>
</dbReference>
<gene>
    <name evidence="3" type="ORF">COLO4_20158</name>
</gene>